<evidence type="ECO:0000256" key="1">
    <source>
        <dbReference type="ARBA" id="ARBA00022723"/>
    </source>
</evidence>
<dbReference type="EMBL" id="CAJNRF010002931">
    <property type="protein sequence ID" value="CAF2044696.1"/>
    <property type="molecule type" value="Genomic_DNA"/>
</dbReference>
<dbReference type="Gene3D" id="1.10.238.10">
    <property type="entry name" value="EF-hand"/>
    <property type="match status" value="1"/>
</dbReference>
<proteinExistence type="predicted"/>
<evidence type="ECO:0000313" key="7">
    <source>
        <dbReference type="Proteomes" id="UP000663856"/>
    </source>
</evidence>
<evidence type="ECO:0000256" key="3">
    <source>
        <dbReference type="ARBA" id="ARBA00022837"/>
    </source>
</evidence>
<dbReference type="AlphaFoldDB" id="A0A816P618"/>
<organism evidence="5 7">
    <name type="scientific">Rotaria magnacalcarata</name>
    <dbReference type="NCBI Taxonomy" id="392030"/>
    <lineage>
        <taxon>Eukaryota</taxon>
        <taxon>Metazoa</taxon>
        <taxon>Spiralia</taxon>
        <taxon>Gnathifera</taxon>
        <taxon>Rotifera</taxon>
        <taxon>Eurotatoria</taxon>
        <taxon>Bdelloidea</taxon>
        <taxon>Philodinida</taxon>
        <taxon>Philodinidae</taxon>
        <taxon>Rotaria</taxon>
    </lineage>
</organism>
<evidence type="ECO:0000313" key="6">
    <source>
        <dbReference type="EMBL" id="CAF2116339.1"/>
    </source>
</evidence>
<dbReference type="CDD" id="cd00051">
    <property type="entry name" value="EFh"/>
    <property type="match status" value="2"/>
</dbReference>
<evidence type="ECO:0000259" key="4">
    <source>
        <dbReference type="PROSITE" id="PS50222"/>
    </source>
</evidence>
<dbReference type="Proteomes" id="UP000663856">
    <property type="component" value="Unassembled WGS sequence"/>
</dbReference>
<dbReference type="PANTHER" id="PTHR23055">
    <property type="entry name" value="CALCIUM BINDING PROTEINS"/>
    <property type="match status" value="1"/>
</dbReference>
<dbReference type="InterPro" id="IPR018247">
    <property type="entry name" value="EF_Hand_1_Ca_BS"/>
</dbReference>
<evidence type="ECO:0000313" key="5">
    <source>
        <dbReference type="EMBL" id="CAF2044696.1"/>
    </source>
</evidence>
<feature type="domain" description="EF-hand" evidence="4">
    <location>
        <begin position="66"/>
        <end position="101"/>
    </location>
</feature>
<dbReference type="PRINTS" id="PR00450">
    <property type="entry name" value="RECOVERIN"/>
</dbReference>
<dbReference type="PANTHER" id="PTHR23055:SF69">
    <property type="entry name" value="NEURONAL CALCIUM SENSOR 2"/>
    <property type="match status" value="1"/>
</dbReference>
<feature type="domain" description="EF-hand" evidence="4">
    <location>
        <begin position="102"/>
        <end position="137"/>
    </location>
</feature>
<dbReference type="Pfam" id="PF13499">
    <property type="entry name" value="EF-hand_7"/>
    <property type="match status" value="1"/>
</dbReference>
<reference evidence="5" key="1">
    <citation type="submission" date="2021-02" db="EMBL/GenBank/DDBJ databases">
        <authorList>
            <person name="Nowell W R."/>
        </authorList>
    </citation>
    <scope>NUCLEOTIDE SEQUENCE</scope>
</reference>
<keyword evidence="2" id="KW-0677">Repeat</keyword>
<dbReference type="InterPro" id="IPR002048">
    <property type="entry name" value="EF_hand_dom"/>
</dbReference>
<gene>
    <name evidence="5" type="ORF">WKI299_LOCUS8981</name>
    <name evidence="6" type="ORF">XDN619_LOCUS21672</name>
</gene>
<dbReference type="Proteomes" id="UP000663887">
    <property type="component" value="Unassembled WGS sequence"/>
</dbReference>
<accession>A0A816P618</accession>
<keyword evidence="1" id="KW-0479">Metal-binding</keyword>
<dbReference type="EMBL" id="CAJNRG010009716">
    <property type="protein sequence ID" value="CAF2116339.1"/>
    <property type="molecule type" value="Genomic_DNA"/>
</dbReference>
<evidence type="ECO:0000256" key="2">
    <source>
        <dbReference type="ARBA" id="ARBA00022737"/>
    </source>
</evidence>
<dbReference type="InterPro" id="IPR028846">
    <property type="entry name" value="Recoverin"/>
</dbReference>
<dbReference type="SUPFAM" id="SSF47473">
    <property type="entry name" value="EF-hand"/>
    <property type="match status" value="1"/>
</dbReference>
<dbReference type="PROSITE" id="PS50222">
    <property type="entry name" value="EF_HAND_2"/>
    <property type="match status" value="2"/>
</dbReference>
<name>A0A816P618_9BILA</name>
<dbReference type="InterPro" id="IPR011992">
    <property type="entry name" value="EF-hand-dom_pair"/>
</dbReference>
<dbReference type="SMART" id="SM00054">
    <property type="entry name" value="EFh"/>
    <property type="match status" value="3"/>
</dbReference>
<dbReference type="PROSITE" id="PS00018">
    <property type="entry name" value="EF_HAND_1"/>
    <property type="match status" value="3"/>
</dbReference>
<protein>
    <recommendedName>
        <fullName evidence="4">EF-hand domain-containing protein</fullName>
    </recommendedName>
</protein>
<dbReference type="GO" id="GO:0005509">
    <property type="term" value="F:calcium ion binding"/>
    <property type="evidence" value="ECO:0007669"/>
    <property type="project" value="InterPro"/>
</dbReference>
<dbReference type="Pfam" id="PF13202">
    <property type="entry name" value="EF-hand_5"/>
    <property type="match status" value="1"/>
</dbReference>
<keyword evidence="3" id="KW-0106">Calcium</keyword>
<sequence length="191" mass="21625">MGNKSTKKGAPQQLTPQQISMFTATTEFNEKQIRDWHAEFIRDYPNGKLSKKQFINMYSHFYPGKNADAFSKLAFSTFDSNHDGTIDFYEFILAVAATSQGDLNDRLEIAFDICDSSDDGQIDRKELAVMISAMYDLLGETNRSGDYDPKKRAVEIIGKLDVNGDKKLNKYEFIAGCKNDPIIRRLLSPNT</sequence>
<comment type="caution">
    <text evidence="5">The sequence shown here is derived from an EMBL/GenBank/DDBJ whole genome shotgun (WGS) entry which is preliminary data.</text>
</comment>